<feature type="domain" description="Phage shock protein PspC N-terminal" evidence="8">
    <location>
        <begin position="4"/>
        <end position="61"/>
    </location>
</feature>
<feature type="region of interest" description="Disordered" evidence="6">
    <location>
        <begin position="76"/>
        <end position="106"/>
    </location>
</feature>
<dbReference type="EMBL" id="LEQJ01000002">
    <property type="protein sequence ID" value="RBS34937.1"/>
    <property type="molecule type" value="Genomic_DNA"/>
</dbReference>
<evidence type="ECO:0000256" key="6">
    <source>
        <dbReference type="SAM" id="MobiDB-lite"/>
    </source>
</evidence>
<sequence>MMKKKLTKSNKNVVLTGTLAGIGEYIGIDPTVIRVLYVFLSLVAFGSPIILYILLALIIPSARSARTNYGHNNAYYEKNNYREQTREQTKKRKEAEKIDDDEWSDF</sequence>
<accession>A0A1A7SPA2</accession>
<evidence type="ECO:0000256" key="1">
    <source>
        <dbReference type="ARBA" id="ARBA00004162"/>
    </source>
</evidence>
<evidence type="ECO:0000256" key="4">
    <source>
        <dbReference type="ARBA" id="ARBA00022989"/>
    </source>
</evidence>
<evidence type="ECO:0000313" key="12">
    <source>
        <dbReference type="EMBL" id="RBS34937.1"/>
    </source>
</evidence>
<dbReference type="InterPro" id="IPR052027">
    <property type="entry name" value="PspC"/>
</dbReference>
<evidence type="ECO:0000256" key="7">
    <source>
        <dbReference type="SAM" id="Phobius"/>
    </source>
</evidence>
<protein>
    <submittedName>
        <fullName evidence="9">PspC domain-containing protein</fullName>
    </submittedName>
    <submittedName>
        <fullName evidence="12">PspC protein</fullName>
    </submittedName>
</protein>
<feature type="transmembrane region" description="Helical" evidence="7">
    <location>
        <begin position="34"/>
        <end position="59"/>
    </location>
</feature>
<keyword evidence="3 7" id="KW-0812">Transmembrane</keyword>
<reference evidence="9" key="3">
    <citation type="journal article" date="2022" name="J. Anim. Sci.">
        <title>Whole genome sequence analyses-based assessment of virulence potential and antimicrobial susceptibilities and resistance of Enterococcus faecium strains isolated from commercial swine and cattle probiotic products.</title>
        <authorList>
            <person name="Shridhar P.B."/>
            <person name="Amachawadi R.G."/>
            <person name="Tokach M."/>
            <person name="Patel I."/>
            <person name="Gangiredla J."/>
            <person name="Mammel M."/>
            <person name="Nagaraja T.G."/>
        </authorList>
    </citation>
    <scope>NUCLEOTIDE SEQUENCE</scope>
    <source>
        <strain evidence="9">EF215</strain>
    </source>
</reference>
<comment type="subcellular location">
    <subcellularLocation>
        <location evidence="1">Cell membrane</location>
        <topology evidence="1">Single-pass membrane protein</topology>
    </subcellularLocation>
</comment>
<evidence type="ECO:0000313" key="15">
    <source>
        <dbReference type="Proteomes" id="UP000253144"/>
    </source>
</evidence>
<dbReference type="EMBL" id="FKLM01000040">
    <property type="protein sequence ID" value="SAM49226.1"/>
    <property type="molecule type" value="Genomic_DNA"/>
</dbReference>
<dbReference type="OMA" id="HNVHEED"/>
<evidence type="ECO:0000256" key="2">
    <source>
        <dbReference type="ARBA" id="ARBA00022475"/>
    </source>
</evidence>
<keyword evidence="5 7" id="KW-0472">Membrane</keyword>
<dbReference type="Proteomes" id="UP001141166">
    <property type="component" value="Unassembled WGS sequence"/>
</dbReference>
<dbReference type="InterPro" id="IPR007168">
    <property type="entry name" value="Phageshock_PspC_N"/>
</dbReference>
<evidence type="ECO:0000256" key="5">
    <source>
        <dbReference type="ARBA" id="ARBA00023136"/>
    </source>
</evidence>
<feature type="transmembrane region" description="Helical" evidence="7">
    <location>
        <begin position="12"/>
        <end position="28"/>
    </location>
</feature>
<dbReference type="STRING" id="1352.AL014_02475"/>
<organism evidence="12 15">
    <name type="scientific">Enterococcus faecium</name>
    <name type="common">Streptococcus faecium</name>
    <dbReference type="NCBI Taxonomy" id="1352"/>
    <lineage>
        <taxon>Bacteria</taxon>
        <taxon>Bacillati</taxon>
        <taxon>Bacillota</taxon>
        <taxon>Bacilli</taxon>
        <taxon>Lactobacillales</taxon>
        <taxon>Enterococcaceae</taxon>
        <taxon>Enterococcus</taxon>
    </lineage>
</organism>
<keyword evidence="2" id="KW-1003">Cell membrane</keyword>
<dbReference type="GeneID" id="66454785"/>
<reference evidence="13 14" key="2">
    <citation type="submission" date="2016-04" db="EMBL/GenBank/DDBJ databases">
        <authorList>
            <person name="Millard A."/>
        </authorList>
    </citation>
    <scope>NUCLEOTIDE SEQUENCE [LARGE SCALE GENOMIC DNA]</scope>
    <source>
        <strain evidence="13">Isolate 22</strain>
    </source>
</reference>
<evidence type="ECO:0000313" key="14">
    <source>
        <dbReference type="Proteomes" id="UP000183509"/>
    </source>
</evidence>
<dbReference type="EMBL" id="JAMWMK010000002">
    <property type="protein sequence ID" value="MDC4246898.1"/>
    <property type="molecule type" value="Genomic_DNA"/>
</dbReference>
<keyword evidence="4 7" id="KW-1133">Transmembrane helix</keyword>
<feature type="compositionally biased region" description="Acidic residues" evidence="6">
    <location>
        <begin position="97"/>
        <end position="106"/>
    </location>
</feature>
<evidence type="ECO:0000313" key="11">
    <source>
        <dbReference type="EMBL" id="MDT2370228.1"/>
    </source>
</evidence>
<evidence type="ECO:0000256" key="3">
    <source>
        <dbReference type="ARBA" id="ARBA00022692"/>
    </source>
</evidence>
<reference evidence="11" key="5">
    <citation type="submission" date="2023-03" db="EMBL/GenBank/DDBJ databases">
        <authorList>
            <person name="Shen W."/>
            <person name="Cai J."/>
        </authorList>
    </citation>
    <scope>NUCLEOTIDE SEQUENCE</scope>
    <source>
        <strain evidence="11">B1010-2</strain>
    </source>
</reference>
<dbReference type="EMBL" id="JAIFOC010000007">
    <property type="protein sequence ID" value="MBX4221455.1"/>
    <property type="molecule type" value="Genomic_DNA"/>
</dbReference>
<name>A0A1A7SPA2_ENTFC</name>
<evidence type="ECO:0000259" key="8">
    <source>
        <dbReference type="Pfam" id="PF04024"/>
    </source>
</evidence>
<dbReference type="Proteomes" id="UP000253144">
    <property type="component" value="Unassembled WGS sequence"/>
</dbReference>
<comment type="caution">
    <text evidence="12">The sequence shown here is derived from an EMBL/GenBank/DDBJ whole genome shotgun (WGS) entry which is preliminary data.</text>
</comment>
<dbReference type="PANTHER" id="PTHR33885">
    <property type="entry name" value="PHAGE SHOCK PROTEIN C"/>
    <property type="match status" value="1"/>
</dbReference>
<dbReference type="Proteomes" id="UP001139644">
    <property type="component" value="Unassembled WGS sequence"/>
</dbReference>
<feature type="compositionally biased region" description="Basic and acidic residues" evidence="6">
    <location>
        <begin position="79"/>
        <end position="96"/>
    </location>
</feature>
<reference evidence="12 15" key="1">
    <citation type="submission" date="2015-06" db="EMBL/GenBank/DDBJ databases">
        <title>The Genome Sequence of Enterococcus faecium 131EA1.</title>
        <authorList>
            <consortium name="The Broad Institute Genomics Platform"/>
            <consortium name="The Broad Institute Genome Sequencing Center for Infectious Disease"/>
            <person name="Earl A.M."/>
            <person name="Van Tyne D."/>
            <person name="Lebreton F."/>
            <person name="Saavedra J.T."/>
            <person name="Gilmore M.S."/>
            <person name="Manson Mcguire A."/>
            <person name="Clock S."/>
            <person name="Crupain M."/>
            <person name="Rangan U."/>
            <person name="Young S."/>
            <person name="Abouelleil A."/>
            <person name="Cao P."/>
            <person name="Chapman S.B."/>
            <person name="Griggs A."/>
            <person name="Priest M."/>
            <person name="Shea T."/>
            <person name="Wortman J."/>
            <person name="Nusbaum C."/>
            <person name="Birren B."/>
        </authorList>
    </citation>
    <scope>NUCLEOTIDE SEQUENCE [LARGE SCALE GENOMIC DNA]</scope>
    <source>
        <strain evidence="12 15">131EA1</strain>
    </source>
</reference>
<dbReference type="PANTHER" id="PTHR33885:SF3">
    <property type="entry name" value="PHAGE SHOCK PROTEIN C"/>
    <property type="match status" value="1"/>
</dbReference>
<proteinExistence type="predicted"/>
<dbReference type="AlphaFoldDB" id="A0A1A7SPA2"/>
<dbReference type="Proteomes" id="UP001260956">
    <property type="component" value="Unassembled WGS sequence"/>
</dbReference>
<dbReference type="Pfam" id="PF04024">
    <property type="entry name" value="PspC"/>
    <property type="match status" value="1"/>
</dbReference>
<dbReference type="GO" id="GO:0005886">
    <property type="term" value="C:plasma membrane"/>
    <property type="evidence" value="ECO:0007669"/>
    <property type="project" value="UniProtKB-SubCell"/>
</dbReference>
<evidence type="ECO:0000313" key="9">
    <source>
        <dbReference type="EMBL" id="MBX4221455.1"/>
    </source>
</evidence>
<dbReference type="EMBL" id="JARPTX010000026">
    <property type="protein sequence ID" value="MDT2370228.1"/>
    <property type="molecule type" value="Genomic_DNA"/>
</dbReference>
<reference evidence="10" key="4">
    <citation type="submission" date="2022-05" db="EMBL/GenBank/DDBJ databases">
        <title>Draft genome sequences of Clostridium perfringens strains isolated from Peru.</title>
        <authorList>
            <person name="Hurtado R."/>
            <person name="Lima L."/>
            <person name="Sousa T."/>
            <person name="Jaiswal A.K."/>
            <person name="Tiwari S."/>
            <person name="Maturrano L."/>
            <person name="Brenig B."/>
            <person name="Azevedo V."/>
        </authorList>
    </citation>
    <scope>NUCLEOTIDE SEQUENCE</scope>
    <source>
        <strain evidence="10">CP4</strain>
    </source>
</reference>
<dbReference type="Proteomes" id="UP000183509">
    <property type="component" value="Unassembled WGS sequence"/>
</dbReference>
<gene>
    <name evidence="13" type="ORF">DTPHA_602043</name>
    <name evidence="12" type="ORF">EB12_00365</name>
    <name evidence="9" type="ORF">KYX88_01095</name>
    <name evidence="10" type="ORF">M3X98_02345</name>
    <name evidence="11" type="ORF">P6Z85_08675</name>
</gene>
<evidence type="ECO:0000313" key="13">
    <source>
        <dbReference type="EMBL" id="SAM49226.1"/>
    </source>
</evidence>
<evidence type="ECO:0000313" key="10">
    <source>
        <dbReference type="EMBL" id="MDC4246898.1"/>
    </source>
</evidence>
<dbReference type="RefSeq" id="WP_002294972.1">
    <property type="nucleotide sequence ID" value="NZ_AP019394.1"/>
</dbReference>